<proteinExistence type="inferred from homology"/>
<evidence type="ECO:0000256" key="5">
    <source>
        <dbReference type="ARBA" id="ARBA00022539"/>
    </source>
</evidence>
<reference evidence="19 20" key="1">
    <citation type="submission" date="2019-10" db="EMBL/GenBank/DDBJ databases">
        <title>Gracilibacillus salitolerans sp. nov., a moderate halophile isolated from a saline soil in northwest China.</title>
        <authorList>
            <person name="Gan L."/>
        </authorList>
    </citation>
    <scope>NUCLEOTIDE SEQUENCE [LARGE SCALE GENOMIC DNA]</scope>
    <source>
        <strain evidence="19 20">TP2-8</strain>
    </source>
</reference>
<dbReference type="InterPro" id="IPR006121">
    <property type="entry name" value="HMA_dom"/>
</dbReference>
<evidence type="ECO:0000256" key="11">
    <source>
        <dbReference type="ARBA" id="ARBA00022967"/>
    </source>
</evidence>
<dbReference type="InterPro" id="IPR051014">
    <property type="entry name" value="Cation_Transport_ATPase_IB"/>
</dbReference>
<dbReference type="Gene3D" id="3.30.70.100">
    <property type="match status" value="1"/>
</dbReference>
<dbReference type="NCBIfam" id="TIGR01494">
    <property type="entry name" value="ATPase_P-type"/>
    <property type="match status" value="1"/>
</dbReference>
<dbReference type="SFLD" id="SFLDG00002">
    <property type="entry name" value="C1.7:_P-type_atpase_like"/>
    <property type="match status" value="1"/>
</dbReference>
<keyword evidence="9 17" id="KW-0547">Nucleotide-binding</keyword>
<dbReference type="NCBIfam" id="TIGR01511">
    <property type="entry name" value="ATPase-IB1_Cu"/>
    <property type="match status" value="1"/>
</dbReference>
<evidence type="ECO:0000256" key="14">
    <source>
        <dbReference type="ARBA" id="ARBA00023136"/>
    </source>
</evidence>
<dbReference type="InterPro" id="IPR036412">
    <property type="entry name" value="HAD-like_sf"/>
</dbReference>
<dbReference type="Gene3D" id="3.40.1110.10">
    <property type="entry name" value="Calcium-transporting ATPase, cytoplasmic domain N"/>
    <property type="match status" value="1"/>
</dbReference>
<keyword evidence="19" id="KW-0378">Hydrolase</keyword>
<dbReference type="FunFam" id="2.70.150.10:FF:000002">
    <property type="entry name" value="Copper-transporting ATPase 1, putative"/>
    <property type="match status" value="1"/>
</dbReference>
<evidence type="ECO:0000259" key="18">
    <source>
        <dbReference type="PROSITE" id="PS50846"/>
    </source>
</evidence>
<dbReference type="GO" id="GO:0046872">
    <property type="term" value="F:metal ion binding"/>
    <property type="evidence" value="ECO:0007669"/>
    <property type="project" value="UniProtKB-KW"/>
</dbReference>
<evidence type="ECO:0000256" key="4">
    <source>
        <dbReference type="ARBA" id="ARBA00022475"/>
    </source>
</evidence>
<feature type="transmembrane region" description="Helical" evidence="17">
    <location>
        <begin position="311"/>
        <end position="330"/>
    </location>
</feature>
<evidence type="ECO:0000256" key="2">
    <source>
        <dbReference type="ARBA" id="ARBA00006024"/>
    </source>
</evidence>
<dbReference type="CDD" id="cd00371">
    <property type="entry name" value="HMA"/>
    <property type="match status" value="1"/>
</dbReference>
<dbReference type="PANTHER" id="PTHR48085:SF5">
    <property type="entry name" value="CADMIUM_ZINC-TRANSPORTING ATPASE HMA4-RELATED"/>
    <property type="match status" value="1"/>
</dbReference>
<dbReference type="NCBIfam" id="TIGR01512">
    <property type="entry name" value="ATPase-IB2_Cd"/>
    <property type="match status" value="1"/>
</dbReference>
<dbReference type="InterPro" id="IPR017969">
    <property type="entry name" value="Heavy-metal-associated_CS"/>
</dbReference>
<dbReference type="RefSeq" id="WP_153834569.1">
    <property type="nucleotide sequence ID" value="NZ_JBHUMW010000003.1"/>
</dbReference>
<evidence type="ECO:0000256" key="17">
    <source>
        <dbReference type="RuleBase" id="RU362081"/>
    </source>
</evidence>
<evidence type="ECO:0000256" key="7">
    <source>
        <dbReference type="ARBA" id="ARBA00022692"/>
    </source>
</evidence>
<organism evidence="19 20">
    <name type="scientific">Gracilibacillus thailandensis</name>
    <dbReference type="NCBI Taxonomy" id="563735"/>
    <lineage>
        <taxon>Bacteria</taxon>
        <taxon>Bacillati</taxon>
        <taxon>Bacillota</taxon>
        <taxon>Bacilli</taxon>
        <taxon>Bacillales</taxon>
        <taxon>Bacillaceae</taxon>
        <taxon>Gracilibacillus</taxon>
    </lineage>
</organism>
<dbReference type="Pfam" id="PF00122">
    <property type="entry name" value="E1-E2_ATPase"/>
    <property type="match status" value="1"/>
</dbReference>
<dbReference type="InterPro" id="IPR023299">
    <property type="entry name" value="ATPase_P-typ_cyto_dom_N"/>
</dbReference>
<dbReference type="InterPro" id="IPR059000">
    <property type="entry name" value="ATPase_P-type_domA"/>
</dbReference>
<evidence type="ECO:0000256" key="3">
    <source>
        <dbReference type="ARBA" id="ARBA00022448"/>
    </source>
</evidence>
<feature type="domain" description="HMA" evidence="18">
    <location>
        <begin position="4"/>
        <end position="67"/>
    </location>
</feature>
<dbReference type="InterPro" id="IPR018303">
    <property type="entry name" value="ATPase_P-typ_P_site"/>
</dbReference>
<dbReference type="GO" id="GO:0008551">
    <property type="term" value="F:P-type cadmium transporter activity"/>
    <property type="evidence" value="ECO:0007669"/>
    <property type="project" value="UniProtKB-EC"/>
</dbReference>
<keyword evidence="11" id="KW-1278">Translocase</keyword>
<comment type="catalytic activity">
    <reaction evidence="16">
        <text>Cd(2+)(in) + ATP + H2O = Cd(2+)(out) + ADP + phosphate + H(+)</text>
        <dbReference type="Rhea" id="RHEA:12132"/>
        <dbReference type="ChEBI" id="CHEBI:15377"/>
        <dbReference type="ChEBI" id="CHEBI:15378"/>
        <dbReference type="ChEBI" id="CHEBI:30616"/>
        <dbReference type="ChEBI" id="CHEBI:43474"/>
        <dbReference type="ChEBI" id="CHEBI:48775"/>
        <dbReference type="ChEBI" id="CHEBI:456216"/>
        <dbReference type="EC" id="7.2.2.21"/>
    </reaction>
</comment>
<dbReference type="PROSITE" id="PS00154">
    <property type="entry name" value="ATPASE_E1_E2"/>
    <property type="match status" value="1"/>
</dbReference>
<evidence type="ECO:0000256" key="15">
    <source>
        <dbReference type="ARBA" id="ARBA00039103"/>
    </source>
</evidence>
<evidence type="ECO:0000313" key="19">
    <source>
        <dbReference type="EMBL" id="MRI65789.1"/>
    </source>
</evidence>
<dbReference type="EC" id="7.2.2.21" evidence="15"/>
<protein>
    <recommendedName>
        <fullName evidence="15">Cd(2+)-exporting ATPase</fullName>
        <ecNumber evidence="15">7.2.2.21</ecNumber>
    </recommendedName>
</protein>
<keyword evidence="4 17" id="KW-1003">Cell membrane</keyword>
<dbReference type="GO" id="GO:0005524">
    <property type="term" value="F:ATP binding"/>
    <property type="evidence" value="ECO:0007669"/>
    <property type="project" value="UniProtKB-UniRule"/>
</dbReference>
<keyword evidence="10 17" id="KW-0067">ATP-binding</keyword>
<dbReference type="PROSITE" id="PS01047">
    <property type="entry name" value="HMA_1"/>
    <property type="match status" value="1"/>
</dbReference>
<evidence type="ECO:0000256" key="13">
    <source>
        <dbReference type="ARBA" id="ARBA00023065"/>
    </source>
</evidence>
<comment type="subcellular location">
    <subcellularLocation>
        <location evidence="1">Cell membrane</location>
        <topology evidence="1">Multi-pass membrane protein</topology>
    </subcellularLocation>
</comment>
<accession>A0A6N7R0P5</accession>
<evidence type="ECO:0000256" key="9">
    <source>
        <dbReference type="ARBA" id="ARBA00022741"/>
    </source>
</evidence>
<evidence type="ECO:0000256" key="10">
    <source>
        <dbReference type="ARBA" id="ARBA00022840"/>
    </source>
</evidence>
<dbReference type="AlphaFoldDB" id="A0A6N7R0P5"/>
<dbReference type="PANTHER" id="PTHR48085">
    <property type="entry name" value="CADMIUM/ZINC-TRANSPORTING ATPASE HMA2-RELATED"/>
    <property type="match status" value="1"/>
</dbReference>
<dbReference type="SUPFAM" id="SSF81653">
    <property type="entry name" value="Calcium ATPase, transduction domain A"/>
    <property type="match status" value="1"/>
</dbReference>
<dbReference type="CDD" id="cd07545">
    <property type="entry name" value="P-type_ATPase_Cd-like"/>
    <property type="match status" value="1"/>
</dbReference>
<dbReference type="Gene3D" id="3.40.50.1000">
    <property type="entry name" value="HAD superfamily/HAD-like"/>
    <property type="match status" value="1"/>
</dbReference>
<feature type="transmembrane region" description="Helical" evidence="17">
    <location>
        <begin position="342"/>
        <end position="366"/>
    </location>
</feature>
<keyword evidence="12 17" id="KW-1133">Transmembrane helix</keyword>
<dbReference type="PROSITE" id="PS50846">
    <property type="entry name" value="HMA_2"/>
    <property type="match status" value="1"/>
</dbReference>
<dbReference type="SUPFAM" id="SSF81665">
    <property type="entry name" value="Calcium ATPase, transmembrane domain M"/>
    <property type="match status" value="1"/>
</dbReference>
<dbReference type="GO" id="GO:0016887">
    <property type="term" value="F:ATP hydrolysis activity"/>
    <property type="evidence" value="ECO:0007669"/>
    <property type="project" value="InterPro"/>
</dbReference>
<dbReference type="PROSITE" id="PS01229">
    <property type="entry name" value="COF_2"/>
    <property type="match status" value="1"/>
</dbReference>
<evidence type="ECO:0000256" key="12">
    <source>
        <dbReference type="ARBA" id="ARBA00022989"/>
    </source>
</evidence>
<evidence type="ECO:0000256" key="6">
    <source>
        <dbReference type="ARBA" id="ARBA00022553"/>
    </source>
</evidence>
<keyword evidence="8 17" id="KW-0479">Metal-binding</keyword>
<evidence type="ECO:0000256" key="16">
    <source>
        <dbReference type="ARBA" id="ARBA00049338"/>
    </source>
</evidence>
<dbReference type="InterPro" id="IPR023298">
    <property type="entry name" value="ATPase_P-typ_TM_dom_sf"/>
</dbReference>
<feature type="transmembrane region" description="Helical" evidence="17">
    <location>
        <begin position="658"/>
        <end position="677"/>
    </location>
</feature>
<name>A0A6N7R0P5_9BACI</name>
<dbReference type="Gene3D" id="2.70.150.10">
    <property type="entry name" value="Calcium-transporting ATPase, cytoplasmic transduction domain A"/>
    <property type="match status" value="1"/>
</dbReference>
<comment type="caution">
    <text evidence="19">The sequence shown here is derived from an EMBL/GenBank/DDBJ whole genome shotgun (WGS) entry which is preliminary data.</text>
</comment>
<feature type="transmembrane region" description="Helical" evidence="17">
    <location>
        <begin position="636"/>
        <end position="652"/>
    </location>
</feature>
<dbReference type="SUPFAM" id="SSF55008">
    <property type="entry name" value="HMA, heavy metal-associated domain"/>
    <property type="match status" value="1"/>
</dbReference>
<dbReference type="SUPFAM" id="SSF56784">
    <property type="entry name" value="HAD-like"/>
    <property type="match status" value="1"/>
</dbReference>
<sequence>MLAEKQVFRLQGLSCTNCAATFEKNVRNIKSVDDVNVNFSAAKLTVYGNASIKQLEQAGAFDHIKVYPEKMKAPTIPFYQKRENQLTMLSLLFVMIGYVFYFQIGEHHALTIGTFLMAIIIGGYDLIKTGSRNLLKLQFDMKTLMTIAVIGAAIIGEWAEAAVVVFLFALSEALEGYSMDKARNSIQSLMDVAPNRATIKRDHQLIEIDVEDVRIGDTMIVKPGEKIAMDGVVIEGNSYVNQAAITGESVPVEKEDGSTVFAGSINEEGALVVEVTKSSEDTTIAKIIHLVEEAQAEKAPTQQFVDRFAKYYTPAIMILALLVIIIPPIFGADWQTWIYNGLAVLVVGCPCALVISTPVAIVTAIGNAARNGVLIKGGIHLEQLANIDAVAFDKTGTLTIGRPVVTEVKAIRRTEEELLQIAGALESYSEHPIARAIHNKTQGMRLPEATQFQSFTGKGIAAVINGVRYKIGNAKLFEESELPPVSANTVLYIGTDDEVMGYVTVADQPRPNVKQQITNLHRLGVSNTVMLTGDVTNVAEEIGQETGVSEVKAELFPEDKLAYIKQLKQTHRVAMVGDGINDAPSLAEANVGIAMGGAGTDVAMETADIALMGDDLSKIPHSIHLSKRTLRIIKENIFLALLLKVVALLLVIPGWLTLWLAIFADMGATLLVVLNALRLMRKKDR</sequence>
<dbReference type="InterPro" id="IPR044492">
    <property type="entry name" value="P_typ_ATPase_HD_dom"/>
</dbReference>
<dbReference type="InterPro" id="IPR036163">
    <property type="entry name" value="HMA_dom_sf"/>
</dbReference>
<keyword evidence="5" id="KW-0104">Cadmium</keyword>
<evidence type="ECO:0000256" key="1">
    <source>
        <dbReference type="ARBA" id="ARBA00004651"/>
    </source>
</evidence>
<dbReference type="InterPro" id="IPR027256">
    <property type="entry name" value="P-typ_ATPase_IB"/>
</dbReference>
<dbReference type="PRINTS" id="PR00119">
    <property type="entry name" value="CATATPASE"/>
</dbReference>
<keyword evidence="3" id="KW-0813">Transport</keyword>
<feature type="transmembrane region" description="Helical" evidence="17">
    <location>
        <begin position="110"/>
        <end position="127"/>
    </location>
</feature>
<evidence type="ECO:0000313" key="20">
    <source>
        <dbReference type="Proteomes" id="UP000435187"/>
    </source>
</evidence>
<dbReference type="InterPro" id="IPR008250">
    <property type="entry name" value="ATPase_P-typ_transduc_dom_A_sf"/>
</dbReference>
<dbReference type="Pfam" id="PF00403">
    <property type="entry name" value="HMA"/>
    <property type="match status" value="1"/>
</dbReference>
<dbReference type="PRINTS" id="PR00941">
    <property type="entry name" value="CDATPASE"/>
</dbReference>
<keyword evidence="14 17" id="KW-0472">Membrane</keyword>
<dbReference type="Pfam" id="PF00702">
    <property type="entry name" value="Hydrolase"/>
    <property type="match status" value="1"/>
</dbReference>
<keyword evidence="13" id="KW-0406">Ion transport</keyword>
<dbReference type="SFLD" id="SFLDS00003">
    <property type="entry name" value="Haloacid_Dehalogenase"/>
    <property type="match status" value="1"/>
</dbReference>
<keyword evidence="6" id="KW-0597">Phosphoprotein</keyword>
<keyword evidence="7 17" id="KW-0812">Transmembrane</keyword>
<evidence type="ECO:0000256" key="8">
    <source>
        <dbReference type="ARBA" id="ARBA00022723"/>
    </source>
</evidence>
<dbReference type="Proteomes" id="UP000435187">
    <property type="component" value="Unassembled WGS sequence"/>
</dbReference>
<dbReference type="NCBIfam" id="TIGR01525">
    <property type="entry name" value="ATPase-IB_hvy"/>
    <property type="match status" value="1"/>
</dbReference>
<dbReference type="InterPro" id="IPR001757">
    <property type="entry name" value="P_typ_ATPase"/>
</dbReference>
<dbReference type="GO" id="GO:0005886">
    <property type="term" value="C:plasma membrane"/>
    <property type="evidence" value="ECO:0007669"/>
    <property type="project" value="UniProtKB-SubCell"/>
</dbReference>
<dbReference type="InterPro" id="IPR023214">
    <property type="entry name" value="HAD_sf"/>
</dbReference>
<dbReference type="SFLD" id="SFLDF00027">
    <property type="entry name" value="p-type_atpase"/>
    <property type="match status" value="1"/>
</dbReference>
<feature type="transmembrane region" description="Helical" evidence="17">
    <location>
        <begin position="86"/>
        <end position="104"/>
    </location>
</feature>
<keyword evidence="20" id="KW-1185">Reference proteome</keyword>
<gene>
    <name evidence="19" type="primary">cadA</name>
    <name evidence="19" type="ORF">GH885_05440</name>
</gene>
<comment type="similarity">
    <text evidence="2 17">Belongs to the cation transport ATPase (P-type) (TC 3.A.3) family. Type IB subfamily.</text>
</comment>
<dbReference type="EMBL" id="WJEE01000008">
    <property type="protein sequence ID" value="MRI65789.1"/>
    <property type="molecule type" value="Genomic_DNA"/>
</dbReference>